<dbReference type="GO" id="GO:0004842">
    <property type="term" value="F:ubiquitin-protein transferase activity"/>
    <property type="evidence" value="ECO:0007669"/>
    <property type="project" value="TreeGrafter"/>
</dbReference>
<dbReference type="Pfam" id="PF12428">
    <property type="entry name" value="DUF3675"/>
    <property type="match status" value="1"/>
</dbReference>
<evidence type="ECO:0000313" key="2">
    <source>
        <dbReference type="EMBL" id="KAK9984280.1"/>
    </source>
</evidence>
<dbReference type="GO" id="GO:0016567">
    <property type="term" value="P:protein ubiquitination"/>
    <property type="evidence" value="ECO:0007669"/>
    <property type="project" value="TreeGrafter"/>
</dbReference>
<keyword evidence="1" id="KW-0472">Membrane</keyword>
<accession>A0AAW2BHB3</accession>
<organism evidence="2 3">
    <name type="scientific">Lithocarpus litseifolius</name>
    <dbReference type="NCBI Taxonomy" id="425828"/>
    <lineage>
        <taxon>Eukaryota</taxon>
        <taxon>Viridiplantae</taxon>
        <taxon>Streptophyta</taxon>
        <taxon>Embryophyta</taxon>
        <taxon>Tracheophyta</taxon>
        <taxon>Spermatophyta</taxon>
        <taxon>Magnoliopsida</taxon>
        <taxon>eudicotyledons</taxon>
        <taxon>Gunneridae</taxon>
        <taxon>Pentapetalae</taxon>
        <taxon>rosids</taxon>
        <taxon>fabids</taxon>
        <taxon>Fagales</taxon>
        <taxon>Fagaceae</taxon>
        <taxon>Lithocarpus</taxon>
    </lineage>
</organism>
<dbReference type="PANTHER" id="PTHR23012:SF180">
    <property type="entry name" value="RING_FYVE_PHD ZINC FINGER SUPERFAMILY PROTEIN"/>
    <property type="match status" value="1"/>
</dbReference>
<gene>
    <name evidence="2" type="ORF">SO802_033805</name>
</gene>
<evidence type="ECO:0000313" key="3">
    <source>
        <dbReference type="Proteomes" id="UP001459277"/>
    </source>
</evidence>
<keyword evidence="3" id="KW-1185">Reference proteome</keyword>
<reference evidence="2 3" key="1">
    <citation type="submission" date="2024-01" db="EMBL/GenBank/DDBJ databases">
        <title>A telomere-to-telomere, gap-free genome of sweet tea (Lithocarpus litseifolius).</title>
        <authorList>
            <person name="Zhou J."/>
        </authorList>
    </citation>
    <scope>NUCLEOTIDE SEQUENCE [LARGE SCALE GENOMIC DNA]</scope>
    <source>
        <strain evidence="2">Zhou-2022a</strain>
        <tissue evidence="2">Leaf</tissue>
    </source>
</reference>
<feature type="transmembrane region" description="Helical" evidence="1">
    <location>
        <begin position="89"/>
        <end position="109"/>
    </location>
</feature>
<dbReference type="InterPro" id="IPR033275">
    <property type="entry name" value="MARCH-like"/>
</dbReference>
<dbReference type="Proteomes" id="UP001459277">
    <property type="component" value="Unassembled WGS sequence"/>
</dbReference>
<keyword evidence="1" id="KW-1133">Transmembrane helix</keyword>
<dbReference type="PANTHER" id="PTHR23012">
    <property type="entry name" value="RING/FYVE/PHD ZINC FINGER DOMAIN-CONTAINING"/>
    <property type="match status" value="1"/>
</dbReference>
<protein>
    <submittedName>
        <fullName evidence="2">Uncharacterized protein</fullName>
    </submittedName>
</protein>
<sequence length="179" mass="20411">MKKNYRAARAWKFLVLVQEPLSLHTGIVYRGGVTRRATPPVKYASSNRDGLQIPRGEEETIIRPRLVAISEYPECTSAAHRSASCCRSLALTFTVVLLMKHMFAVLHGGMEDYPFTLLTVLILRATGIIFPMLILMRTITAIQNSIRRQYEYQYEYQDSEDDTSNFIGANEDEDQHHSV</sequence>
<name>A0AAW2BHB3_9ROSI</name>
<dbReference type="GO" id="GO:0016020">
    <property type="term" value="C:membrane"/>
    <property type="evidence" value="ECO:0007669"/>
    <property type="project" value="TreeGrafter"/>
</dbReference>
<dbReference type="InterPro" id="IPR022143">
    <property type="entry name" value="DUF3675"/>
</dbReference>
<evidence type="ECO:0000256" key="1">
    <source>
        <dbReference type="SAM" id="Phobius"/>
    </source>
</evidence>
<dbReference type="AlphaFoldDB" id="A0AAW2BHB3"/>
<keyword evidence="1" id="KW-0812">Transmembrane</keyword>
<comment type="caution">
    <text evidence="2">The sequence shown here is derived from an EMBL/GenBank/DDBJ whole genome shotgun (WGS) entry which is preliminary data.</text>
</comment>
<feature type="transmembrane region" description="Helical" evidence="1">
    <location>
        <begin position="115"/>
        <end position="139"/>
    </location>
</feature>
<proteinExistence type="predicted"/>
<dbReference type="EMBL" id="JAZDWU010000012">
    <property type="protein sequence ID" value="KAK9984280.1"/>
    <property type="molecule type" value="Genomic_DNA"/>
</dbReference>